<dbReference type="Pfam" id="PF17179">
    <property type="entry name" value="Fer4_22"/>
    <property type="match status" value="1"/>
</dbReference>
<dbReference type="GO" id="GO:0046872">
    <property type="term" value="F:metal ion binding"/>
    <property type="evidence" value="ECO:0007669"/>
    <property type="project" value="UniProtKB-KW"/>
</dbReference>
<evidence type="ECO:0000256" key="2">
    <source>
        <dbReference type="ARBA" id="ARBA00023004"/>
    </source>
</evidence>
<dbReference type="PROSITE" id="PS51379">
    <property type="entry name" value="4FE4S_FER_2"/>
    <property type="match status" value="2"/>
</dbReference>
<dbReference type="EMBL" id="CU459003">
    <property type="protein sequence ID" value="CAM77672.1"/>
    <property type="molecule type" value="Genomic_DNA"/>
</dbReference>
<proteinExistence type="predicted"/>
<reference evidence="5" key="1">
    <citation type="journal article" date="2007" name="J. Bacteriol.">
        <title>Comparative genome analysis of four magnetotactic bacteria reveals a complex set of group-specific genes implicated in magnetosome biomineralization and function.</title>
        <authorList>
            <person name="Richter M."/>
            <person name="Kube M."/>
            <person name="Bazylinski D.A."/>
            <person name="Lombardot T."/>
            <person name="Gloeckner F.O."/>
            <person name="Reinhardt R."/>
            <person name="Schueler D."/>
        </authorList>
    </citation>
    <scope>NUCLEOTIDE SEQUENCE</scope>
    <source>
        <strain evidence="5">MSR-1</strain>
    </source>
</reference>
<keyword evidence="1" id="KW-0479">Metal-binding</keyword>
<dbReference type="AlphaFoldDB" id="A4U465"/>
<evidence type="ECO:0000259" key="4">
    <source>
        <dbReference type="PROSITE" id="PS51379"/>
    </source>
</evidence>
<dbReference type="PANTHER" id="PTHR40447:SF1">
    <property type="entry name" value="ANAEROBIC SULFITE REDUCTASE SUBUNIT A"/>
    <property type="match status" value="1"/>
</dbReference>
<evidence type="ECO:0000256" key="1">
    <source>
        <dbReference type="ARBA" id="ARBA00022723"/>
    </source>
</evidence>
<sequence length="376" mass="40896">MMAKAKSDGVAVSVLDKDGLGDFIKNLRKSGYQVFGPRRDNDAVIYDLIDGADDFPAGWGSEQKGGHYRLRQRDDGALFGYGLGPQGWKRQLYPPRQKLFAATRTEGGGFTLAPPAPPAPPMAFIGVRACELAAIARQAKVFGDRDFADPGYQRRLADALIVAVQCGEALETCFCASMGTGPEVKGGFDIKLTEVIDKNRHVFVAEAGTPRGAKLLKAAKPASQADIKAAAQVVKNAETQQKHLDPAAARALAANPEHPRWDQVAARCLTCGNCTMVCPTCFCTTVEDVTDLKGDNAERWRKWDSCFTSDFSYIHGGAVRTETRSRYRQWITHKLSTWVDQFDETGCVGCGRCITWCPVGIDITEEAAVITGQGRI</sequence>
<feature type="domain" description="4Fe-4S ferredoxin-type" evidence="4">
    <location>
        <begin position="338"/>
        <end position="366"/>
    </location>
</feature>
<gene>
    <name evidence="5" type="ORF">MGR_2618</name>
</gene>
<dbReference type="SUPFAM" id="SSF46548">
    <property type="entry name" value="alpha-helical ferredoxin"/>
    <property type="match status" value="1"/>
</dbReference>
<feature type="domain" description="4Fe-4S ferredoxin-type" evidence="4">
    <location>
        <begin position="257"/>
        <end position="289"/>
    </location>
</feature>
<accession>A4U465</accession>
<dbReference type="GO" id="GO:0051536">
    <property type="term" value="F:iron-sulfur cluster binding"/>
    <property type="evidence" value="ECO:0007669"/>
    <property type="project" value="UniProtKB-KW"/>
</dbReference>
<dbReference type="InterPro" id="IPR017900">
    <property type="entry name" value="4Fe4S_Fe_S_CS"/>
</dbReference>
<evidence type="ECO:0000313" key="5">
    <source>
        <dbReference type="EMBL" id="CAM77672.1"/>
    </source>
</evidence>
<dbReference type="PANTHER" id="PTHR40447">
    <property type="entry name" value="ANAEROBIC SULFITE REDUCTASE SUBUNIT A"/>
    <property type="match status" value="1"/>
</dbReference>
<organism evidence="5">
    <name type="scientific">Magnetospirillum gryphiswaldense</name>
    <dbReference type="NCBI Taxonomy" id="55518"/>
    <lineage>
        <taxon>Bacteria</taxon>
        <taxon>Pseudomonadati</taxon>
        <taxon>Pseudomonadota</taxon>
        <taxon>Alphaproteobacteria</taxon>
        <taxon>Rhodospirillales</taxon>
        <taxon>Rhodospirillaceae</taxon>
        <taxon>Magnetospirillum</taxon>
    </lineage>
</organism>
<keyword evidence="3" id="KW-0411">Iron-sulfur</keyword>
<name>A4U465_9PROT</name>
<dbReference type="PROSITE" id="PS00198">
    <property type="entry name" value="4FE4S_FER_1"/>
    <property type="match status" value="1"/>
</dbReference>
<evidence type="ECO:0000256" key="3">
    <source>
        <dbReference type="ARBA" id="ARBA00023014"/>
    </source>
</evidence>
<keyword evidence="2" id="KW-0408">Iron</keyword>
<dbReference type="RefSeq" id="WP_199791980.1">
    <property type="nucleotide sequence ID" value="NZ_CP027527.1"/>
</dbReference>
<protein>
    <submittedName>
        <fullName evidence="5">4Fe-4S ferredoxin, iron-sulfur binding</fullName>
    </submittedName>
</protein>
<dbReference type="InterPro" id="IPR017896">
    <property type="entry name" value="4Fe4S_Fe-S-bd"/>
</dbReference>